<dbReference type="RefSeq" id="WP_058509765.1">
    <property type="nucleotide sequence ID" value="NZ_LNYY01000016.1"/>
</dbReference>
<reference evidence="1 2" key="1">
    <citation type="submission" date="2015-11" db="EMBL/GenBank/DDBJ databases">
        <title>Genomic analysis of 38 Legionella species identifies large and diverse effector repertoires.</title>
        <authorList>
            <person name="Burstein D."/>
            <person name="Amaro F."/>
            <person name="Zusman T."/>
            <person name="Lifshitz Z."/>
            <person name="Cohen O."/>
            <person name="Gilbert J.A."/>
            <person name="Pupko T."/>
            <person name="Shuman H.A."/>
            <person name="Segal G."/>
        </authorList>
    </citation>
    <scope>NUCLEOTIDE SEQUENCE [LARGE SCALE GENOMIC DNA]</scope>
    <source>
        <strain evidence="1 2">IMVS3376</strain>
    </source>
</reference>
<keyword evidence="2" id="KW-1185">Reference proteome</keyword>
<accession>A0A0W0ZLP5</accession>
<dbReference type="EMBL" id="LNYY01000016">
    <property type="protein sequence ID" value="KTD70159.1"/>
    <property type="molecule type" value="Genomic_DNA"/>
</dbReference>
<comment type="caution">
    <text evidence="1">The sequence shown here is derived from an EMBL/GenBank/DDBJ whole genome shotgun (WGS) entry which is preliminary data.</text>
</comment>
<sequence>MIFEEYIKLLESFKHNQISKILEQIDTKVFDLLYSKYVSPQIIPYFPHYELCLMSDATKLEAGKLYIREKNGKIAYSVITPKNEEVKDVILEDLDAPIPFTYSIGLIPDDIPPEKGSFYARITDVGLEYTVLDPKGKLIKAVIKKEELNINLRPDFAPKDLEPFMPEILSITSKRHHTFPFSSKTLLFPFKYKIGLMPDKIIPTKGSFYARITSEGLEYTALDPKGVVVTDIIKKEELSLNLQPGFAPKDLEPFMPQILSITSKRNHTLPFTLDAFRARVLSAASRKGDAKWAPFTNYELDPDNISQIKKLINALYYARLTFLDLEHIDVRNAKRSYSDLQSLYSKTINLAYEASYLLTHLDVDLRDMFNEELALILPVLNQVQTFAANHDKEQQAIVKALEPMPLAFQVGEIAGIAADQMRPISGDIDYNFLTQFSMVLPSYIGKLTKYIEQFSSDIKKSEPKLNQKKLAELQKAALSLLNEIENLKGNRVMVSLKFLNYIHIISNIITLSMSTLEQIGELSESSQDLIRNKLAQLKYEVLPTLFGLADKIEDNAMLKPGTLSVPLMEKIKTLYKAIFYLPKKVIDFKTKGADLLEIEDPHFIELRLEMTYKRIDKNNKELYKIEKAKDACKQFFAILKSERYKNLRLYQLPPTVKKALITRYKLIKPYMAQLDIDFNELVISGLTGPAKEGWYSFMGKPIRWIKKQLPADHISFVLAKEEALNNLITKNENSKLFHIKLNKDIIDSVYKKANLVLFPYSEKTNVYSVDESIPLQIEQEKDKKARLTKSAFQEIQNAYLNFVQIIKEQIEAKPELYAKNLDLSALEAPAKEKCHLLFNVFQPYLGSITPTEFKDSAKSFEFYLSNFFANKPTTNIPAKELFLDLDKNVQNFFDQLNFEWFDKNEFQKVLTAYTRFSEIVKKQIETKPQLYGSNLLLTGFDEDAKKQCRELFPVFQPYFKFAIPPELKDSAQNFEKYLTAFLANKPIEILEAPPVSLFLKLDKHTQEFFAKWKDKSLTYYDFAHARFLDEKESEALKIKRIEDATLHFRTIDGDKLLLNHGQLTADQALELREWYKNKRNKFLVVKNAYSQFLKLLYEEIKKNPKIQGNISHLSYLSPEVKAQFRNLYSIFQPYLIGSIPPEQKAKALHFDKYLVASLSNETLFRKKAPPIQTLMRFRGCFRDTFIRVSTEWNRRTERFSNLTKKKFTRENNKTVLKPTPKTGREHYVIPNTDFSKYIHDFKQSLFEVTKLFNHAMQDALTPNALRKPKMMDLSPTAILSDGVQIIFPPSAVPFPEMEDNNQRLAQSKQVCALKDIFNSLFHLEGIVLKLEDLNNQSIKSRYVYHLLQAYGHLNEIIKAAQRLAADPHLGFIARDLLNKAQNLYATLQEHSDAYQVSPEQVPYGPDKVQFNSLWYVLNTFYISPKHIRALKNTNYMTTEELNELHLRAKKATLIIENLINSSDSYFKLFLQTPNMIYLYQELTAKLTEFTSTSHDAILDNLGKMQSTVFTPMLLEADRWENRLGLAPGILSGPLRQITNEFFKGLLHPLDLKSKTRIGLICDKEPLEKRIALTKKQISRAQKYAKKIDKDHEDIENLYQWYLEMTTPIDLLDITAPQKPKVPLNIAKEQLCAAYKKALPKLAKLKIDKKVEIASSQYPEDHKLDQLCNSGLKAYDPHFTEIEALIVASHHYYLGLKATQQMRLNTAEERLVYLMNLAPIQKEEKTAFVEQYTTESFDKHCAVMCNRHIGLEYIDEEYRGALKAYLLTLRNNIIAKAKTSKDIDRSIKKLLEIEISKFEKKFYVQYYQLDAIRDALTQFKIYFSYSRTAIANQSSISENNNTLNPKSDLIVLLEKIAKNPALEISERLAEIKKKVDEPLTNFSGIILATHPQVETFSFAYLKMCFLSLLEALNLYTPTRQKLHDNLNDAVHNPPEINVLTKRFGLFAATKTAKDAEPKRYDAPAMPAISSTAP</sequence>
<protein>
    <submittedName>
        <fullName evidence="1">SdhA, substrate of the Dot/Icm system</fullName>
    </submittedName>
</protein>
<dbReference type="PATRIC" id="fig|947033.5.peg.817"/>
<name>A0A0W0ZLP5_9GAMM</name>
<dbReference type="STRING" id="947033.Lste_0763"/>
<dbReference type="Proteomes" id="UP000054926">
    <property type="component" value="Unassembled WGS sequence"/>
</dbReference>
<gene>
    <name evidence="1" type="primary">sdhA_1</name>
    <name evidence="1" type="ORF">Lste_0763</name>
</gene>
<evidence type="ECO:0000313" key="2">
    <source>
        <dbReference type="Proteomes" id="UP000054926"/>
    </source>
</evidence>
<evidence type="ECO:0000313" key="1">
    <source>
        <dbReference type="EMBL" id="KTD70159.1"/>
    </source>
</evidence>
<proteinExistence type="predicted"/>
<organism evidence="1 2">
    <name type="scientific">Legionella steelei</name>
    <dbReference type="NCBI Taxonomy" id="947033"/>
    <lineage>
        <taxon>Bacteria</taxon>
        <taxon>Pseudomonadati</taxon>
        <taxon>Pseudomonadota</taxon>
        <taxon>Gammaproteobacteria</taxon>
        <taxon>Legionellales</taxon>
        <taxon>Legionellaceae</taxon>
        <taxon>Legionella</taxon>
    </lineage>
</organism>